<dbReference type="AlphaFoldDB" id="A0A382RDM5"/>
<dbReference type="EMBL" id="UINC01120959">
    <property type="protein sequence ID" value="SVC95776.1"/>
    <property type="molecule type" value="Genomic_DNA"/>
</dbReference>
<reference evidence="1" key="1">
    <citation type="submission" date="2018-05" db="EMBL/GenBank/DDBJ databases">
        <authorList>
            <person name="Lanie J.A."/>
            <person name="Ng W.-L."/>
            <person name="Kazmierczak K.M."/>
            <person name="Andrzejewski T.M."/>
            <person name="Davidsen T.M."/>
            <person name="Wayne K.J."/>
            <person name="Tettelin H."/>
            <person name="Glass J.I."/>
            <person name="Rusch D."/>
            <person name="Podicherti R."/>
            <person name="Tsui H.-C.T."/>
            <person name="Winkler M.E."/>
        </authorList>
    </citation>
    <scope>NUCLEOTIDE SEQUENCE</scope>
</reference>
<evidence type="ECO:0000313" key="1">
    <source>
        <dbReference type="EMBL" id="SVC95776.1"/>
    </source>
</evidence>
<accession>A0A382RDM5</accession>
<organism evidence="1">
    <name type="scientific">marine metagenome</name>
    <dbReference type="NCBI Taxonomy" id="408172"/>
    <lineage>
        <taxon>unclassified sequences</taxon>
        <taxon>metagenomes</taxon>
        <taxon>ecological metagenomes</taxon>
    </lineage>
</organism>
<protein>
    <submittedName>
        <fullName evidence="1">Uncharacterized protein</fullName>
    </submittedName>
</protein>
<name>A0A382RDM5_9ZZZZ</name>
<proteinExistence type="predicted"/>
<gene>
    <name evidence="1" type="ORF">METZ01_LOCUS348630</name>
</gene>
<sequence>MELNNTDRISAAKFYSLVWKVRHPFDKLRNEKRFKFLKFFRNSSRFQVFVALSKSFGEGEAWTKNEILDHTDLTLANLESILKQGVEKGILNTARSDDDARVRFYVFHRRHREALGEFWIKRQFEVWLALGQYIGEHVSPNIWNELVKTELSPDHKKSIMSFMQRKAEHNFKNDNLGILEIVEKAQNKISKKN</sequence>